<keyword evidence="3 5" id="KW-0012">Acyltransferase</keyword>
<evidence type="ECO:0000256" key="1">
    <source>
        <dbReference type="ARBA" id="ARBA00005232"/>
    </source>
</evidence>
<organism evidence="7">
    <name type="scientific">Musca domestica</name>
    <name type="common">House fly</name>
    <dbReference type="NCBI Taxonomy" id="7370"/>
    <lineage>
        <taxon>Eukaryota</taxon>
        <taxon>Metazoa</taxon>
        <taxon>Ecdysozoa</taxon>
        <taxon>Arthropoda</taxon>
        <taxon>Hexapoda</taxon>
        <taxon>Insecta</taxon>
        <taxon>Pterygota</taxon>
        <taxon>Neoptera</taxon>
        <taxon>Endopterygota</taxon>
        <taxon>Diptera</taxon>
        <taxon>Brachycera</taxon>
        <taxon>Muscomorpha</taxon>
        <taxon>Muscoidea</taxon>
        <taxon>Muscidae</taxon>
        <taxon>Musca</taxon>
    </lineage>
</organism>
<dbReference type="STRING" id="7370.A0A1I8N446"/>
<evidence type="ECO:0000256" key="2">
    <source>
        <dbReference type="ARBA" id="ARBA00022679"/>
    </source>
</evidence>
<dbReference type="PROSITE" id="PS00440">
    <property type="entry name" value="ACYLTRANSF_C_2"/>
    <property type="match status" value="1"/>
</dbReference>
<dbReference type="InterPro" id="IPR039551">
    <property type="entry name" value="Cho/carn_acyl_trans"/>
</dbReference>
<keyword evidence="2 5" id="KW-0808">Transferase</keyword>
<evidence type="ECO:0000256" key="3">
    <source>
        <dbReference type="ARBA" id="ARBA00023315"/>
    </source>
</evidence>
<dbReference type="Gene3D" id="3.30.559.70">
    <property type="entry name" value="Choline/Carnitine o-acyltransferase, domain 2"/>
    <property type="match status" value="1"/>
</dbReference>
<feature type="active site" description="Proton acceptor" evidence="4">
    <location>
        <position position="346"/>
    </location>
</feature>
<dbReference type="EnsemblMetazoa" id="MDOA011350-RA">
    <property type="protein sequence ID" value="MDOA011350-PA"/>
    <property type="gene ID" value="MDOA011350"/>
</dbReference>
<evidence type="ECO:0000259" key="6">
    <source>
        <dbReference type="Pfam" id="PF00755"/>
    </source>
</evidence>
<name>A0A1I8N446_MUSDO</name>
<dbReference type="GO" id="GO:0019254">
    <property type="term" value="P:carnitine metabolic process, CoA-linked"/>
    <property type="evidence" value="ECO:0007669"/>
    <property type="project" value="TreeGrafter"/>
</dbReference>
<dbReference type="SUPFAM" id="SSF52777">
    <property type="entry name" value="CoA-dependent acyltransferases"/>
    <property type="match status" value="2"/>
</dbReference>
<dbReference type="KEGG" id="mde:101891286"/>
<dbReference type="InterPro" id="IPR000542">
    <property type="entry name" value="Carn_acyl_trans"/>
</dbReference>
<protein>
    <recommendedName>
        <fullName evidence="6">Choline/carnitine acyltransferase domain-containing protein</fullName>
    </recommendedName>
</protein>
<dbReference type="OrthoDB" id="240216at2759"/>
<accession>A0A1I8N446</accession>
<evidence type="ECO:0000256" key="4">
    <source>
        <dbReference type="PIRSR" id="PIRSR600542-1"/>
    </source>
</evidence>
<dbReference type="InterPro" id="IPR023213">
    <property type="entry name" value="CAT-like_dom_sf"/>
</dbReference>
<dbReference type="AlphaFoldDB" id="A0A1I8N446"/>
<feature type="domain" description="Choline/carnitine acyltransferase" evidence="6">
    <location>
        <begin position="50"/>
        <end position="614"/>
    </location>
</feature>
<dbReference type="VEuPathDB" id="VectorBase:MDOMA2_000934"/>
<dbReference type="Pfam" id="PF00755">
    <property type="entry name" value="Carn_acyltransf"/>
    <property type="match status" value="1"/>
</dbReference>
<dbReference type="VEuPathDB" id="VectorBase:MDOA011350"/>
<dbReference type="PANTHER" id="PTHR22589">
    <property type="entry name" value="CARNITINE O-ACYLTRANSFERASE"/>
    <property type="match status" value="1"/>
</dbReference>
<comment type="similarity">
    <text evidence="1 5">Belongs to the carnitine/choline acetyltransferase family.</text>
</comment>
<dbReference type="RefSeq" id="XP_005182585.2">
    <property type="nucleotide sequence ID" value="XM_005182528.4"/>
</dbReference>
<dbReference type="InterPro" id="IPR042231">
    <property type="entry name" value="Cho/carn_acyl_trans_2"/>
</dbReference>
<dbReference type="eggNOG" id="KOG3717">
    <property type="taxonomic scope" value="Eukaryota"/>
</dbReference>
<gene>
    <name evidence="7" type="primary">101891286</name>
</gene>
<proteinExistence type="inferred from homology"/>
<dbReference type="GO" id="GO:0004092">
    <property type="term" value="F:carnitine O-acetyltransferase activity"/>
    <property type="evidence" value="ECO:0007669"/>
    <property type="project" value="TreeGrafter"/>
</dbReference>
<sequence>MKTINQSLSKHLSQILLNKFLTKSCKIQNIPRTYASVCNKRKRQNLLKYPALKLDETMPKFLKSIQPLLSDKEYEETEQVAQEFVCNEGARLQELLEKTAQCEENWLAHRWLKFAYLANRMPVTIYSSPGMSFPIMKFKNPDEYYDYTSKLIMGLVKFKRQVDEGLIPIVKMGKLELDNSQFGAVYGTCRIPLKDEDDIEYNPNSQHVVIIYKNHFYKLPVYNKHGRIINAKILAEQLKRIADTEKSYGLPLGILSTDQRDNWAQSYLELSKCGNNCQSLKCIHSALFTVSLDQCVDFTDADKYNILSHQLIHGGGSKQNSANRWMDKTIQVIVNPNGMSGFCYEHSPAEGQPIALMTEYLTKILTKQSEFEDGSSEHYDCASKLELAEPTDCLKDKINKAMENVDKLIDNFHVQVAHYQCYGKEFLKQQKLSPDSFIQMALQYAFYKLHKCIAAQYESAHLRIYYGGRTETIRSCSNESLAFARSMLNPSANDQIRVDLLKEAVNGHRQYTNMALQGRGVDRHLLGLKLMALENKLPLPKFYSSPGYVKSSHFRISTSQVATKNLAFMSYGPSTDDGYACCYNPRDNDIFLAVSSWRSNNETCSEKYAKSIEEALTKMHDILLKTQNEKGKKEMKCKK</sequence>
<dbReference type="GO" id="GO:0005777">
    <property type="term" value="C:peroxisome"/>
    <property type="evidence" value="ECO:0007669"/>
    <property type="project" value="TreeGrafter"/>
</dbReference>
<reference evidence="7" key="1">
    <citation type="submission" date="2020-05" db="UniProtKB">
        <authorList>
            <consortium name="EnsemblMetazoa"/>
        </authorList>
    </citation>
    <scope>IDENTIFICATION</scope>
    <source>
        <strain evidence="7">Aabys</strain>
    </source>
</reference>
<dbReference type="FunFam" id="3.30.559.70:FF:000010">
    <property type="entry name" value="Carnitine O-Acetyl-Transferase, isoform B"/>
    <property type="match status" value="1"/>
</dbReference>
<evidence type="ECO:0000256" key="5">
    <source>
        <dbReference type="RuleBase" id="RU003801"/>
    </source>
</evidence>
<dbReference type="Gene3D" id="3.30.559.10">
    <property type="entry name" value="Chloramphenicol acetyltransferase-like domain"/>
    <property type="match status" value="1"/>
</dbReference>
<evidence type="ECO:0000313" key="7">
    <source>
        <dbReference type="EnsemblMetazoa" id="MDOA011350-PA"/>
    </source>
</evidence>
<dbReference type="PANTHER" id="PTHR22589:SF103">
    <property type="entry name" value="CARNITINE O-ACETYL-TRANSFERASE, ISOFORM A-RELATED"/>
    <property type="match status" value="1"/>
</dbReference>